<dbReference type="InterPro" id="IPR050763">
    <property type="entry name" value="ABC_transporter_ATP-binding"/>
</dbReference>
<dbReference type="SMART" id="SM00382">
    <property type="entry name" value="AAA"/>
    <property type="match status" value="1"/>
</dbReference>
<evidence type="ECO:0000256" key="3">
    <source>
        <dbReference type="ARBA" id="ARBA00022458"/>
    </source>
</evidence>
<keyword evidence="8" id="KW-1185">Reference proteome</keyword>
<dbReference type="PROSITE" id="PS50893">
    <property type="entry name" value="ABC_TRANSPORTER_2"/>
    <property type="match status" value="1"/>
</dbReference>
<dbReference type="SUPFAM" id="SSF52540">
    <property type="entry name" value="P-loop containing nucleoside triphosphate hydrolases"/>
    <property type="match status" value="1"/>
</dbReference>
<dbReference type="EMBL" id="JACTUZ010000006">
    <property type="protein sequence ID" value="MBC9176015.1"/>
    <property type="molecule type" value="Genomic_DNA"/>
</dbReference>
<dbReference type="InterPro" id="IPR017871">
    <property type="entry name" value="ABC_transporter-like_CS"/>
</dbReference>
<evidence type="ECO:0000256" key="5">
    <source>
        <dbReference type="ARBA" id="ARBA00022840"/>
    </source>
</evidence>
<dbReference type="PROSITE" id="PS00211">
    <property type="entry name" value="ABC_TRANSPORTER_1"/>
    <property type="match status" value="1"/>
</dbReference>
<reference evidence="7 8" key="1">
    <citation type="journal article" date="2009" name="Int. J. Syst. Evol. Microbiol.">
        <title>Transfer of Teichococcus ludipueritiae and Muricoccus roseus to the genus Roseomonas, as Roseomonas ludipueritiae comb. nov. and Roseomonas rosea comb. nov., respectively, and emended description of the genus Roseomonas.</title>
        <authorList>
            <person name="Sanchez-Porro C."/>
            <person name="Gallego V."/>
            <person name="Busse H.J."/>
            <person name="Kampfer P."/>
            <person name="Ventosa A."/>
        </authorList>
    </citation>
    <scope>NUCLEOTIDE SEQUENCE [LARGE SCALE GENOMIC DNA]</scope>
    <source>
        <strain evidence="7 8">DSM 14915</strain>
    </source>
</reference>
<evidence type="ECO:0000256" key="4">
    <source>
        <dbReference type="ARBA" id="ARBA00022741"/>
    </source>
</evidence>
<keyword evidence="4" id="KW-0547">Nucleotide-binding</keyword>
<comment type="caution">
    <text evidence="7">The sequence shown here is derived from an EMBL/GenBank/DDBJ whole genome shotgun (WGS) entry which is preliminary data.</text>
</comment>
<dbReference type="InterPro" id="IPR003439">
    <property type="entry name" value="ABC_transporter-like_ATP-bd"/>
</dbReference>
<dbReference type="RefSeq" id="WP_187777173.1">
    <property type="nucleotide sequence ID" value="NZ_JACTUZ010000006.1"/>
</dbReference>
<proteinExistence type="inferred from homology"/>
<dbReference type="Proteomes" id="UP000603940">
    <property type="component" value="Unassembled WGS sequence"/>
</dbReference>
<organism evidence="7 8">
    <name type="scientific">Pseudoroseomonas ludipueritiae</name>
    <dbReference type="NCBI Taxonomy" id="198093"/>
    <lineage>
        <taxon>Bacteria</taxon>
        <taxon>Pseudomonadati</taxon>
        <taxon>Pseudomonadota</taxon>
        <taxon>Alphaproteobacteria</taxon>
        <taxon>Acetobacterales</taxon>
        <taxon>Acetobacteraceae</taxon>
        <taxon>Pseudoroseomonas</taxon>
    </lineage>
</organism>
<dbReference type="InterPro" id="IPR003593">
    <property type="entry name" value="AAA+_ATPase"/>
</dbReference>
<evidence type="ECO:0000256" key="1">
    <source>
        <dbReference type="ARBA" id="ARBA00005417"/>
    </source>
</evidence>
<dbReference type="PANTHER" id="PTHR42711:SF5">
    <property type="entry name" value="ABC TRANSPORTER ATP-BINDING PROTEIN NATA"/>
    <property type="match status" value="1"/>
</dbReference>
<gene>
    <name evidence="7" type="ORF">IBL25_03530</name>
</gene>
<sequence>MTDRDQPAAAIAVEGLEKVYPGTGGRAAKHALKGVNLTIPRGSIFGLLGPNGAGKSTLINILAGLVRKSGGTARVWGIDIDKAPRAARAAIGVVPQELTLDPYFPARAALELQAGLFGIPKAARRTDELLEVLGLADKATAPARSLSGGMRRRLMVGKALVHSPPVLVLDEPTAGVDVALRQQLWDYVRLLNQRGTTVLLTTHYLQEAEALCDRIAVLADGQIVAHDTTDALFRRVEDQELVVDVSAPLGAIPDNLLPFNPILAAPQRLVFRFAQASGNVDEMLAAIRAAGLRVASVTTKQPDLEDVFLQLVQGPASNFEGASGR</sequence>
<dbReference type="PANTHER" id="PTHR42711">
    <property type="entry name" value="ABC TRANSPORTER ATP-BINDING PROTEIN"/>
    <property type="match status" value="1"/>
</dbReference>
<evidence type="ECO:0000313" key="7">
    <source>
        <dbReference type="EMBL" id="MBC9176015.1"/>
    </source>
</evidence>
<keyword evidence="5 7" id="KW-0067">ATP-binding</keyword>
<feature type="domain" description="ABC transporter" evidence="6">
    <location>
        <begin position="11"/>
        <end position="245"/>
    </location>
</feature>
<keyword evidence="3" id="KW-0536">Nodulation</keyword>
<comment type="similarity">
    <text evidence="1">Belongs to the ABC transporter superfamily.</text>
</comment>
<dbReference type="Gene3D" id="3.40.50.300">
    <property type="entry name" value="P-loop containing nucleotide triphosphate hydrolases"/>
    <property type="match status" value="1"/>
</dbReference>
<evidence type="ECO:0000313" key="8">
    <source>
        <dbReference type="Proteomes" id="UP000603940"/>
    </source>
</evidence>
<protein>
    <submittedName>
        <fullName evidence="7">ABC transporter ATP-binding protein</fullName>
    </submittedName>
</protein>
<name>A0ABR7R2N2_9PROT</name>
<keyword evidence="2" id="KW-0813">Transport</keyword>
<dbReference type="InterPro" id="IPR027417">
    <property type="entry name" value="P-loop_NTPase"/>
</dbReference>
<evidence type="ECO:0000259" key="6">
    <source>
        <dbReference type="PROSITE" id="PS50893"/>
    </source>
</evidence>
<accession>A0ABR7R2N2</accession>
<evidence type="ECO:0000256" key="2">
    <source>
        <dbReference type="ARBA" id="ARBA00022448"/>
    </source>
</evidence>
<dbReference type="Pfam" id="PF00005">
    <property type="entry name" value="ABC_tran"/>
    <property type="match status" value="1"/>
</dbReference>
<dbReference type="GO" id="GO:0005524">
    <property type="term" value="F:ATP binding"/>
    <property type="evidence" value="ECO:0007669"/>
    <property type="project" value="UniProtKB-KW"/>
</dbReference>